<reference evidence="3" key="1">
    <citation type="submission" date="2022-01" db="UniProtKB">
        <authorList>
            <consortium name="EnsemblMetazoa"/>
        </authorList>
    </citation>
    <scope>IDENTIFICATION</scope>
</reference>
<dbReference type="KEGG" id="clec:106667584"/>
<protein>
    <recommendedName>
        <fullName evidence="2">Death domain-containing protein</fullName>
    </recommendedName>
</protein>
<dbReference type="GO" id="GO:0007165">
    <property type="term" value="P:signal transduction"/>
    <property type="evidence" value="ECO:0007669"/>
    <property type="project" value="InterPro"/>
</dbReference>
<dbReference type="Gene3D" id="1.10.533.10">
    <property type="entry name" value="Death Domain, Fas"/>
    <property type="match status" value="1"/>
</dbReference>
<feature type="domain" description="Death" evidence="2">
    <location>
        <begin position="125"/>
        <end position="208"/>
    </location>
</feature>
<accession>A0A8I6RTJ9</accession>
<dbReference type="RefSeq" id="XP_014251109.1">
    <property type="nucleotide sequence ID" value="XM_014395623.2"/>
</dbReference>
<dbReference type="Pfam" id="PF00531">
    <property type="entry name" value="Death"/>
    <property type="match status" value="1"/>
</dbReference>
<organism evidence="3 4">
    <name type="scientific">Cimex lectularius</name>
    <name type="common">Bed bug</name>
    <name type="synonym">Acanthia lectularia</name>
    <dbReference type="NCBI Taxonomy" id="79782"/>
    <lineage>
        <taxon>Eukaryota</taxon>
        <taxon>Metazoa</taxon>
        <taxon>Ecdysozoa</taxon>
        <taxon>Arthropoda</taxon>
        <taxon>Hexapoda</taxon>
        <taxon>Insecta</taxon>
        <taxon>Pterygota</taxon>
        <taxon>Neoptera</taxon>
        <taxon>Paraneoptera</taxon>
        <taxon>Hemiptera</taxon>
        <taxon>Heteroptera</taxon>
        <taxon>Panheteroptera</taxon>
        <taxon>Cimicomorpha</taxon>
        <taxon>Cimicidae</taxon>
        <taxon>Cimex</taxon>
    </lineage>
</organism>
<evidence type="ECO:0000259" key="2">
    <source>
        <dbReference type="PROSITE" id="PS50017"/>
    </source>
</evidence>
<dbReference type="OrthoDB" id="100767at2759"/>
<dbReference type="GeneID" id="106667584"/>
<proteinExistence type="predicted"/>
<dbReference type="InterPro" id="IPR011029">
    <property type="entry name" value="DEATH-like_dom_sf"/>
</dbReference>
<dbReference type="InterPro" id="IPR000488">
    <property type="entry name" value="Death_dom"/>
</dbReference>
<name>A0A8I6RTJ9_CIMLE</name>
<dbReference type="PROSITE" id="PS50017">
    <property type="entry name" value="DEATH_DOMAIN"/>
    <property type="match status" value="1"/>
</dbReference>
<dbReference type="AlphaFoldDB" id="A0A8I6RTJ9"/>
<evidence type="ECO:0000313" key="3">
    <source>
        <dbReference type="EnsemblMetazoa" id="XP_014251109.1"/>
    </source>
</evidence>
<keyword evidence="4" id="KW-1185">Reference proteome</keyword>
<evidence type="ECO:0000256" key="1">
    <source>
        <dbReference type="SAM" id="Coils"/>
    </source>
</evidence>
<evidence type="ECO:0000313" key="4">
    <source>
        <dbReference type="Proteomes" id="UP000494040"/>
    </source>
</evidence>
<dbReference type="Proteomes" id="UP000494040">
    <property type="component" value="Unassembled WGS sequence"/>
</dbReference>
<feature type="coiled-coil region" evidence="1">
    <location>
        <begin position="14"/>
        <end position="51"/>
    </location>
</feature>
<sequence>MLGNMHSDRLAKSFKKLIADLRRIEASREDIEAAKEELEDVIGSRRDYESATTVSALISLLDKRDELGPLNVRHLYGILERESFAGLRAALNEHGREMRRFLAEEFVREPCADLQLRVFTEHVFPEKVISLLASSLNDSWLEVAKIIELGDWNIQVIESMDVENEEKIKEMLKVYAKEGRFLMKRGRLLNALAQIRRNDLRMQVQKSFMEPCLCPACIPL</sequence>
<dbReference type="EnsemblMetazoa" id="XM_014395623.2">
    <property type="protein sequence ID" value="XP_014251109.1"/>
    <property type="gene ID" value="LOC106667584"/>
</dbReference>
<dbReference type="SUPFAM" id="SSF47986">
    <property type="entry name" value="DEATH domain"/>
    <property type="match status" value="1"/>
</dbReference>
<keyword evidence="1" id="KW-0175">Coiled coil</keyword>